<evidence type="ECO:0000256" key="1">
    <source>
        <dbReference type="SAM" id="MobiDB-lite"/>
    </source>
</evidence>
<evidence type="ECO:0000313" key="2">
    <source>
        <dbReference type="EMBL" id="EKZ1927161.1"/>
    </source>
</evidence>
<name>A0AAI9G514_STEMA</name>
<accession>A0AAI9G514</accession>
<gene>
    <name evidence="2" type="ORF">REH87_002168</name>
</gene>
<evidence type="ECO:0000313" key="3">
    <source>
        <dbReference type="Proteomes" id="UP001225498"/>
    </source>
</evidence>
<proteinExistence type="predicted"/>
<dbReference type="AlphaFoldDB" id="A0AAI9G514"/>
<sequence length="81" mass="9183">MERERIASRRHPKMTPTGKRKALGIQTGFRVPRHPFPVARQEIPAQLPNAKKLQNRRLPVLTLSALSHTVLSQQAIALQRS</sequence>
<protein>
    <submittedName>
        <fullName evidence="2">Uncharacterized protein</fullName>
    </submittedName>
</protein>
<feature type="compositionally biased region" description="Basic residues" evidence="1">
    <location>
        <begin position="8"/>
        <end position="22"/>
    </location>
</feature>
<organism evidence="2 3">
    <name type="scientific">Stenotrophomonas maltophilia</name>
    <name type="common">Pseudomonas maltophilia</name>
    <name type="synonym">Xanthomonas maltophilia</name>
    <dbReference type="NCBI Taxonomy" id="40324"/>
    <lineage>
        <taxon>Bacteria</taxon>
        <taxon>Pseudomonadati</taxon>
        <taxon>Pseudomonadota</taxon>
        <taxon>Gammaproteobacteria</taxon>
        <taxon>Lysobacterales</taxon>
        <taxon>Lysobacteraceae</taxon>
        <taxon>Stenotrophomonas</taxon>
        <taxon>Stenotrophomonas maltophilia group</taxon>
    </lineage>
</organism>
<comment type="caution">
    <text evidence="2">The sequence shown here is derived from an EMBL/GenBank/DDBJ whole genome shotgun (WGS) entry which is preliminary data.</text>
</comment>
<dbReference type="Proteomes" id="UP001225498">
    <property type="component" value="Unassembled WGS sequence"/>
</dbReference>
<dbReference type="EMBL" id="ABLTIR010000041">
    <property type="protein sequence ID" value="EKZ1927161.1"/>
    <property type="molecule type" value="Genomic_DNA"/>
</dbReference>
<reference evidence="2" key="1">
    <citation type="submission" date="2023-08" db="EMBL/GenBank/DDBJ databases">
        <authorList>
            <consortium name="Clinical and Environmental Microbiology Branch: Whole genome sequencing antimicrobial resistance pathogens in the healthcare setting"/>
        </authorList>
    </citation>
    <scope>NUCLEOTIDE SEQUENCE</scope>
    <source>
        <strain evidence="2">2023CJ-00293</strain>
    </source>
</reference>
<dbReference type="RefSeq" id="WP_125899090.1">
    <property type="nucleotide sequence ID" value="NZ_CP133415.1"/>
</dbReference>
<feature type="region of interest" description="Disordered" evidence="1">
    <location>
        <begin position="1"/>
        <end position="25"/>
    </location>
</feature>